<proteinExistence type="predicted"/>
<dbReference type="EMBL" id="LR798230">
    <property type="protein sequence ID" value="CAB5208406.1"/>
    <property type="molecule type" value="Genomic_DNA"/>
</dbReference>
<gene>
    <name evidence="1" type="ORF">UFOVP182_39</name>
</gene>
<protein>
    <submittedName>
        <fullName evidence="1">Uncharacterized protein</fullName>
    </submittedName>
</protein>
<accession>A0A6J7WIA1</accession>
<sequence length="223" mass="26611">MKIIKKEKRNTIYTKGYLYKDEVAMTFDDKRAAEVFAYYMTKNLNAWLEEQAATNYIDCYSDELWNHYATLPDYEYFRYLDADYINGWIDENDIFGIYYETTLEKYREECQASFIKEGGEETDSETLLSETTSSEEYYEYEEQYFDCVNNCWYLRFIDEILYNTIEELDFFFEVDRASNGMTKVYYPFSIDRPGVYTNGEGATEYLLSFIPAIRTEKLEALGI</sequence>
<evidence type="ECO:0000313" key="1">
    <source>
        <dbReference type="EMBL" id="CAB5208406.1"/>
    </source>
</evidence>
<name>A0A6J7WIA1_9CAUD</name>
<reference evidence="1" key="1">
    <citation type="submission" date="2020-05" db="EMBL/GenBank/DDBJ databases">
        <authorList>
            <person name="Chiriac C."/>
            <person name="Salcher M."/>
            <person name="Ghai R."/>
            <person name="Kavagutti S V."/>
        </authorList>
    </citation>
    <scope>NUCLEOTIDE SEQUENCE</scope>
</reference>
<organism evidence="1">
    <name type="scientific">uncultured Caudovirales phage</name>
    <dbReference type="NCBI Taxonomy" id="2100421"/>
    <lineage>
        <taxon>Viruses</taxon>
        <taxon>Duplodnaviria</taxon>
        <taxon>Heunggongvirae</taxon>
        <taxon>Uroviricota</taxon>
        <taxon>Caudoviricetes</taxon>
        <taxon>Peduoviridae</taxon>
        <taxon>Maltschvirus</taxon>
        <taxon>Maltschvirus maltsch</taxon>
    </lineage>
</organism>